<evidence type="ECO:0000313" key="1">
    <source>
        <dbReference type="EMBL" id="EYT49442.1"/>
    </source>
</evidence>
<dbReference type="OrthoDB" id="4794262at2"/>
<dbReference type="Proteomes" id="UP000019754">
    <property type="component" value="Unassembled WGS sequence"/>
</dbReference>
<dbReference type="HOGENOM" id="CLU_2435053_0_0_11"/>
<keyword evidence="2" id="KW-1185">Reference proteome</keyword>
<reference evidence="1 2" key="1">
    <citation type="journal article" date="2013" name="Genome Announc.">
        <title>Draft genome sequence of an Actinobacterium, Brachybacterium muris strain UCD-AY4.</title>
        <authorList>
            <person name="Lo J.R."/>
            <person name="Lang J.M."/>
            <person name="Darling A.E."/>
            <person name="Eisen J.A."/>
            <person name="Coil D.A."/>
        </authorList>
    </citation>
    <scope>NUCLEOTIDE SEQUENCE [LARGE SCALE GENOMIC DNA]</scope>
    <source>
        <strain evidence="1 2">UCD-AY4</strain>
    </source>
</reference>
<proteinExistence type="predicted"/>
<dbReference type="RefSeq" id="WP_017823223.1">
    <property type="nucleotide sequence ID" value="NZ_AORC01000009.1"/>
</dbReference>
<sequence length="90" mass="9678">MSTPAQRVHDATLALLNLLEKGEEATTAQAIELRCELAEATAAAGHLEDAFYQADELLKDAQREHGPADPLVARVRQTVAAVEDVARQGE</sequence>
<accession>A0A022KY21</accession>
<gene>
    <name evidence="1" type="ORF">D641_0108455</name>
</gene>
<comment type="caution">
    <text evidence="1">The sequence shown here is derived from an EMBL/GenBank/DDBJ whole genome shotgun (WGS) entry which is preliminary data.</text>
</comment>
<dbReference type="AlphaFoldDB" id="A0A022KY21"/>
<name>A0A022KY21_9MICO</name>
<evidence type="ECO:0000313" key="2">
    <source>
        <dbReference type="Proteomes" id="UP000019754"/>
    </source>
</evidence>
<protein>
    <submittedName>
        <fullName evidence="1">Uncharacterized protein</fullName>
    </submittedName>
</protein>
<organism evidence="1 2">
    <name type="scientific">Brachybacterium muris UCD-AY4</name>
    <dbReference type="NCBI Taxonomy" id="1249481"/>
    <lineage>
        <taxon>Bacteria</taxon>
        <taxon>Bacillati</taxon>
        <taxon>Actinomycetota</taxon>
        <taxon>Actinomycetes</taxon>
        <taxon>Micrococcales</taxon>
        <taxon>Dermabacteraceae</taxon>
        <taxon>Brachybacterium</taxon>
    </lineage>
</organism>
<dbReference type="EMBL" id="AORC01000009">
    <property type="protein sequence ID" value="EYT49442.1"/>
    <property type="molecule type" value="Genomic_DNA"/>
</dbReference>